<sequence>MRFAVSLLAIVAIASIIGTVLKQGQQFIDYRIEFGDFWFGIFDPIGLFDVYHASWFLAILGFLMLSTSLCIYRHAPGMVKDIRSYREHAGRNSLRLMAHHAEVEGETVVDRQAAQEYLKRAGYRWRINDANGVWLLAAKKGSAQRLGYLFAHAAIVVICIGGLMDGNLPLKLREVVGNKKAETRDIPQSKVPPESRLGTGNLSFRGNVTLPEGAVGDVVFLSEGEGYFVQDLPFALRLKQFQVDYYSTGMPKRFASTIDVLDRKDGKIIKSGVVEVNKPLVVDGIAIYQSSFGDGGSALQFTAWDLGGGGESKLNATSKSTQNITLDGKPYTLEFGDLRVTNVENMGKPGSGDVPSGDTSTVAVNKVEQALASAQSVKSSRNLRNMGPSIQYKLRDQAGQAVEYLNYLSPFYADGATYLLAGVRKDITAQFQFIRVPLDSENKSDAYMRLRNVMLDPANYPEIARRTANKAFADGGFSSTRRDDFQSVTQAILQQFGHGGFTQIDKFIESKVPADKRAAVAQTYLKILQNATVDAMDVAQQKAGLPPLPMTAENYHFLMDSLVATSGFYEYGSPVFLQFDAFTEVKSSGFQLTRSPGEPVIFFGSILLVIGIFCMFYLREERVWLRIGDGHTLLSLAGNRRPAELDTTFAAHRNALLPAIPQGE</sequence>
<evidence type="ECO:0000313" key="9">
    <source>
        <dbReference type="Proteomes" id="UP000037939"/>
    </source>
</evidence>
<dbReference type="Proteomes" id="UP000037939">
    <property type="component" value="Unassembled WGS sequence"/>
</dbReference>
<keyword evidence="4 6" id="KW-1133">Transmembrane helix</keyword>
<evidence type="ECO:0000256" key="5">
    <source>
        <dbReference type="ARBA" id="ARBA00023136"/>
    </source>
</evidence>
<proteinExistence type="predicted"/>
<dbReference type="PANTHER" id="PTHR31566:SF0">
    <property type="entry name" value="CYTOCHROME C BIOGENESIS PROTEIN CCS1, CHLOROPLASTIC"/>
    <property type="match status" value="1"/>
</dbReference>
<protein>
    <submittedName>
        <fullName evidence="8">Cytochrome c biogenesis protein CcsB</fullName>
    </submittedName>
</protein>
<dbReference type="InterPro" id="IPR007816">
    <property type="entry name" value="ResB-like_domain"/>
</dbReference>
<dbReference type="GO" id="GO:0017004">
    <property type="term" value="P:cytochrome complex assembly"/>
    <property type="evidence" value="ECO:0007669"/>
    <property type="project" value="UniProtKB-KW"/>
</dbReference>
<evidence type="ECO:0000256" key="1">
    <source>
        <dbReference type="ARBA" id="ARBA00004141"/>
    </source>
</evidence>
<dbReference type="EMBL" id="LAQT01000037">
    <property type="protein sequence ID" value="KPC49354.1"/>
    <property type="molecule type" value="Genomic_DNA"/>
</dbReference>
<feature type="transmembrane region" description="Helical" evidence="6">
    <location>
        <begin position="53"/>
        <end position="72"/>
    </location>
</feature>
<comment type="caution">
    <text evidence="8">The sequence shown here is derived from an EMBL/GenBank/DDBJ whole genome shotgun (WGS) entry which is preliminary data.</text>
</comment>
<dbReference type="Pfam" id="PF05140">
    <property type="entry name" value="ResB"/>
    <property type="match status" value="1"/>
</dbReference>
<feature type="transmembrane region" description="Helical" evidence="6">
    <location>
        <begin position="600"/>
        <end position="618"/>
    </location>
</feature>
<evidence type="ECO:0000256" key="3">
    <source>
        <dbReference type="ARBA" id="ARBA00022748"/>
    </source>
</evidence>
<gene>
    <name evidence="8" type="primary">ccsB</name>
    <name evidence="8" type="ORF">WG78_20705</name>
</gene>
<feature type="domain" description="ResB-like" evidence="7">
    <location>
        <begin position="1"/>
        <end position="644"/>
    </location>
</feature>
<feature type="transmembrane region" description="Helical" evidence="6">
    <location>
        <begin position="146"/>
        <end position="164"/>
    </location>
</feature>
<dbReference type="InterPro" id="IPR023494">
    <property type="entry name" value="Cyt_c_bgen_Ccs1/CcsB/ResB"/>
</dbReference>
<reference evidence="8 9" key="1">
    <citation type="submission" date="2015-07" db="EMBL/GenBank/DDBJ databases">
        <title>Draft genome sequence of the Amantichitinum ursilacus IGB-41, a new chitin-degrading bacterium.</title>
        <authorList>
            <person name="Kirstahler P."/>
            <person name="Guenther M."/>
            <person name="Grumaz C."/>
            <person name="Rupp S."/>
            <person name="Zibek S."/>
            <person name="Sohn K."/>
        </authorList>
    </citation>
    <scope>NUCLEOTIDE SEQUENCE [LARGE SCALE GENOMIC DNA]</scope>
    <source>
        <strain evidence="8 9">IGB-41</strain>
    </source>
</reference>
<dbReference type="STRING" id="857265.WG78_20705"/>
<dbReference type="PANTHER" id="PTHR31566">
    <property type="entry name" value="CYTOCHROME C BIOGENESIS PROTEIN CCS1, CHLOROPLASTIC"/>
    <property type="match status" value="1"/>
</dbReference>
<keyword evidence="3" id="KW-0201">Cytochrome c-type biogenesis</keyword>
<evidence type="ECO:0000259" key="7">
    <source>
        <dbReference type="Pfam" id="PF05140"/>
    </source>
</evidence>
<dbReference type="GO" id="GO:0016020">
    <property type="term" value="C:membrane"/>
    <property type="evidence" value="ECO:0007669"/>
    <property type="project" value="UniProtKB-SubCell"/>
</dbReference>
<comment type="subcellular location">
    <subcellularLocation>
        <location evidence="1">Membrane</location>
        <topology evidence="1">Multi-pass membrane protein</topology>
    </subcellularLocation>
</comment>
<evidence type="ECO:0000256" key="4">
    <source>
        <dbReference type="ARBA" id="ARBA00022989"/>
    </source>
</evidence>
<accession>A0A0N0GKT8</accession>
<name>A0A0N0GKT8_9NEIS</name>
<keyword evidence="2 6" id="KW-0812">Transmembrane</keyword>
<dbReference type="AlphaFoldDB" id="A0A0N0GKT8"/>
<dbReference type="PATRIC" id="fig|857265.3.peg.4239"/>
<keyword evidence="9" id="KW-1185">Reference proteome</keyword>
<evidence type="ECO:0000313" key="8">
    <source>
        <dbReference type="EMBL" id="KPC49354.1"/>
    </source>
</evidence>
<evidence type="ECO:0000256" key="6">
    <source>
        <dbReference type="SAM" id="Phobius"/>
    </source>
</evidence>
<evidence type="ECO:0000256" key="2">
    <source>
        <dbReference type="ARBA" id="ARBA00022692"/>
    </source>
</evidence>
<organism evidence="8 9">
    <name type="scientific">Amantichitinum ursilacus</name>
    <dbReference type="NCBI Taxonomy" id="857265"/>
    <lineage>
        <taxon>Bacteria</taxon>
        <taxon>Pseudomonadati</taxon>
        <taxon>Pseudomonadota</taxon>
        <taxon>Betaproteobacteria</taxon>
        <taxon>Neisseriales</taxon>
        <taxon>Chitinibacteraceae</taxon>
        <taxon>Amantichitinum</taxon>
    </lineage>
</organism>
<keyword evidence="5 6" id="KW-0472">Membrane</keyword>